<gene>
    <name evidence="2" type="ORF">GUITHDRAFT_112701</name>
</gene>
<accession>L1IZH4</accession>
<evidence type="ECO:0000313" key="2">
    <source>
        <dbReference type="EMBL" id="EKX41230.1"/>
    </source>
</evidence>
<proteinExistence type="predicted"/>
<evidence type="ECO:0000313" key="3">
    <source>
        <dbReference type="EnsemblProtists" id="EKX41230"/>
    </source>
</evidence>
<sequence length="327" mass="37316">MAASNVKVGAVMERRSMLGFHTSQAQCIGSNSGRAICCRQKLGGGRINVIAGRKSRKSVLVCQDRQTSWGQDTKEKDIQEGDLVRVREDAAKIMAGKGWNDIVMSKTLGEHGVVKLVRHAPSVDIAMVEFERIPGSQELKDNMAAIQEHMQKKRIEQIEQRLAQFDKQKETKNPTVEKSHTSDRKEKEKKNEKEEEKEEEEEEDILDEIKRNGYGPIKLENLSPGMKAWYHGRRFSYPRFFKKTPKPYLERLEKTVEEYEAKMRKETKNEGSGVADVKNNLSQDNHAFMSTIKGEKKDEVGSKKTNELKQPEMPRGEENSQGCTLYV</sequence>
<feature type="region of interest" description="Disordered" evidence="1">
    <location>
        <begin position="263"/>
        <end position="327"/>
    </location>
</feature>
<feature type="region of interest" description="Disordered" evidence="1">
    <location>
        <begin position="164"/>
        <end position="206"/>
    </location>
</feature>
<evidence type="ECO:0000313" key="4">
    <source>
        <dbReference type="Proteomes" id="UP000011087"/>
    </source>
</evidence>
<reference evidence="2 4" key="1">
    <citation type="journal article" date="2012" name="Nature">
        <title>Algal genomes reveal evolutionary mosaicism and the fate of nucleomorphs.</title>
        <authorList>
            <consortium name="DOE Joint Genome Institute"/>
            <person name="Curtis B.A."/>
            <person name="Tanifuji G."/>
            <person name="Burki F."/>
            <person name="Gruber A."/>
            <person name="Irimia M."/>
            <person name="Maruyama S."/>
            <person name="Arias M.C."/>
            <person name="Ball S.G."/>
            <person name="Gile G.H."/>
            <person name="Hirakawa Y."/>
            <person name="Hopkins J.F."/>
            <person name="Kuo A."/>
            <person name="Rensing S.A."/>
            <person name="Schmutz J."/>
            <person name="Symeonidi A."/>
            <person name="Elias M."/>
            <person name="Eveleigh R.J."/>
            <person name="Herman E.K."/>
            <person name="Klute M.J."/>
            <person name="Nakayama T."/>
            <person name="Obornik M."/>
            <person name="Reyes-Prieto A."/>
            <person name="Armbrust E.V."/>
            <person name="Aves S.J."/>
            <person name="Beiko R.G."/>
            <person name="Coutinho P."/>
            <person name="Dacks J.B."/>
            <person name="Durnford D.G."/>
            <person name="Fast N.M."/>
            <person name="Green B.R."/>
            <person name="Grisdale C.J."/>
            <person name="Hempel F."/>
            <person name="Henrissat B."/>
            <person name="Hoppner M.P."/>
            <person name="Ishida K."/>
            <person name="Kim E."/>
            <person name="Koreny L."/>
            <person name="Kroth P.G."/>
            <person name="Liu Y."/>
            <person name="Malik S.B."/>
            <person name="Maier U.G."/>
            <person name="McRose D."/>
            <person name="Mock T."/>
            <person name="Neilson J.A."/>
            <person name="Onodera N.T."/>
            <person name="Poole A.M."/>
            <person name="Pritham E.J."/>
            <person name="Richards T.A."/>
            <person name="Rocap G."/>
            <person name="Roy S.W."/>
            <person name="Sarai C."/>
            <person name="Schaack S."/>
            <person name="Shirato S."/>
            <person name="Slamovits C.H."/>
            <person name="Spencer D.F."/>
            <person name="Suzuki S."/>
            <person name="Worden A.Z."/>
            <person name="Zauner S."/>
            <person name="Barry K."/>
            <person name="Bell C."/>
            <person name="Bharti A.K."/>
            <person name="Crow J.A."/>
            <person name="Grimwood J."/>
            <person name="Kramer R."/>
            <person name="Lindquist E."/>
            <person name="Lucas S."/>
            <person name="Salamov A."/>
            <person name="McFadden G.I."/>
            <person name="Lane C.E."/>
            <person name="Keeling P.J."/>
            <person name="Gray M.W."/>
            <person name="Grigoriev I.V."/>
            <person name="Archibald J.M."/>
        </authorList>
    </citation>
    <scope>NUCLEOTIDE SEQUENCE</scope>
    <source>
        <strain evidence="2 4">CCMP2712</strain>
    </source>
</reference>
<keyword evidence="4" id="KW-1185">Reference proteome</keyword>
<feature type="compositionally biased region" description="Basic and acidic residues" evidence="1">
    <location>
        <begin position="164"/>
        <end position="194"/>
    </location>
</feature>
<dbReference type="EMBL" id="JH993025">
    <property type="protein sequence ID" value="EKX41230.1"/>
    <property type="molecule type" value="Genomic_DNA"/>
</dbReference>
<dbReference type="GeneID" id="17297833"/>
<reference evidence="3" key="3">
    <citation type="submission" date="2016-03" db="UniProtKB">
        <authorList>
            <consortium name="EnsemblProtists"/>
        </authorList>
    </citation>
    <scope>IDENTIFICATION</scope>
</reference>
<dbReference type="Proteomes" id="UP000011087">
    <property type="component" value="Unassembled WGS sequence"/>
</dbReference>
<dbReference type="HOGENOM" id="CLU_851125_0_0_1"/>
<dbReference type="KEGG" id="gtt:GUITHDRAFT_112701"/>
<dbReference type="RefSeq" id="XP_005828210.1">
    <property type="nucleotide sequence ID" value="XM_005828153.1"/>
</dbReference>
<protein>
    <submittedName>
        <fullName evidence="2 3">Uncharacterized protein</fullName>
    </submittedName>
</protein>
<reference evidence="4" key="2">
    <citation type="submission" date="2012-11" db="EMBL/GenBank/DDBJ databases">
        <authorList>
            <person name="Kuo A."/>
            <person name="Curtis B.A."/>
            <person name="Tanifuji G."/>
            <person name="Burki F."/>
            <person name="Gruber A."/>
            <person name="Irimia M."/>
            <person name="Maruyama S."/>
            <person name="Arias M.C."/>
            <person name="Ball S.G."/>
            <person name="Gile G.H."/>
            <person name="Hirakawa Y."/>
            <person name="Hopkins J.F."/>
            <person name="Rensing S.A."/>
            <person name="Schmutz J."/>
            <person name="Symeonidi A."/>
            <person name="Elias M."/>
            <person name="Eveleigh R.J."/>
            <person name="Herman E.K."/>
            <person name="Klute M.J."/>
            <person name="Nakayama T."/>
            <person name="Obornik M."/>
            <person name="Reyes-Prieto A."/>
            <person name="Armbrust E.V."/>
            <person name="Aves S.J."/>
            <person name="Beiko R.G."/>
            <person name="Coutinho P."/>
            <person name="Dacks J.B."/>
            <person name="Durnford D.G."/>
            <person name="Fast N.M."/>
            <person name="Green B.R."/>
            <person name="Grisdale C."/>
            <person name="Hempe F."/>
            <person name="Henrissat B."/>
            <person name="Hoppner M.P."/>
            <person name="Ishida K.-I."/>
            <person name="Kim E."/>
            <person name="Koreny L."/>
            <person name="Kroth P.G."/>
            <person name="Liu Y."/>
            <person name="Malik S.-B."/>
            <person name="Maier U.G."/>
            <person name="McRose D."/>
            <person name="Mock T."/>
            <person name="Neilson J.A."/>
            <person name="Onodera N.T."/>
            <person name="Poole A.M."/>
            <person name="Pritham E.J."/>
            <person name="Richards T.A."/>
            <person name="Rocap G."/>
            <person name="Roy S.W."/>
            <person name="Sarai C."/>
            <person name="Schaack S."/>
            <person name="Shirato S."/>
            <person name="Slamovits C.H."/>
            <person name="Spencer D.F."/>
            <person name="Suzuki S."/>
            <person name="Worden A.Z."/>
            <person name="Zauner S."/>
            <person name="Barry K."/>
            <person name="Bell C."/>
            <person name="Bharti A.K."/>
            <person name="Crow J.A."/>
            <person name="Grimwood J."/>
            <person name="Kramer R."/>
            <person name="Lindquist E."/>
            <person name="Lucas S."/>
            <person name="Salamov A."/>
            <person name="McFadden G.I."/>
            <person name="Lane C.E."/>
            <person name="Keeling P.J."/>
            <person name="Gray M.W."/>
            <person name="Grigoriev I.V."/>
            <person name="Archibald J.M."/>
        </authorList>
    </citation>
    <scope>NUCLEOTIDE SEQUENCE</scope>
    <source>
        <strain evidence="4">CCMP2712</strain>
    </source>
</reference>
<evidence type="ECO:0000256" key="1">
    <source>
        <dbReference type="SAM" id="MobiDB-lite"/>
    </source>
</evidence>
<dbReference type="AlphaFoldDB" id="L1IZH4"/>
<dbReference type="PaxDb" id="55529-EKX41230"/>
<feature type="compositionally biased region" description="Basic and acidic residues" evidence="1">
    <location>
        <begin position="293"/>
        <end position="318"/>
    </location>
</feature>
<feature type="compositionally biased region" description="Acidic residues" evidence="1">
    <location>
        <begin position="195"/>
        <end position="206"/>
    </location>
</feature>
<organism evidence="2">
    <name type="scientific">Guillardia theta (strain CCMP2712)</name>
    <name type="common">Cryptophyte</name>
    <dbReference type="NCBI Taxonomy" id="905079"/>
    <lineage>
        <taxon>Eukaryota</taxon>
        <taxon>Cryptophyceae</taxon>
        <taxon>Pyrenomonadales</taxon>
        <taxon>Geminigeraceae</taxon>
        <taxon>Guillardia</taxon>
    </lineage>
</organism>
<dbReference type="EnsemblProtists" id="EKX41230">
    <property type="protein sequence ID" value="EKX41230"/>
    <property type="gene ID" value="GUITHDRAFT_112701"/>
</dbReference>
<name>L1IZH4_GUITC</name>